<feature type="transmembrane region" description="Helical" evidence="2">
    <location>
        <begin position="96"/>
        <end position="117"/>
    </location>
</feature>
<keyword evidence="2" id="KW-1133">Transmembrane helix</keyword>
<dbReference type="RefSeq" id="XP_047775322.1">
    <property type="nucleotide sequence ID" value="XM_047926524.1"/>
</dbReference>
<keyword evidence="2" id="KW-0812">Transmembrane</keyword>
<keyword evidence="2" id="KW-0472">Membrane</keyword>
<accession>A0ABQ8K5S5</accession>
<protein>
    <submittedName>
        <fullName evidence="3">Uncharacterized protein</fullName>
    </submittedName>
</protein>
<dbReference type="EMBL" id="JADCUA010000022">
    <property type="protein sequence ID" value="KAH9832303.1"/>
    <property type="molecule type" value="Genomic_DNA"/>
</dbReference>
<evidence type="ECO:0000313" key="4">
    <source>
        <dbReference type="Proteomes" id="UP000814176"/>
    </source>
</evidence>
<comment type="caution">
    <text evidence="3">The sequence shown here is derived from an EMBL/GenBank/DDBJ whole genome shotgun (WGS) entry which is preliminary data.</text>
</comment>
<sequence length="452" mass="49760">MDDSVRISPSLNTTKRSGHRVQHASAGASGRLPTDSQLGHRVRIPTDDLDSSEKMAPYLVDSPTADVSLSGPAKLCRAFSAVPQAVEYQFSRQRPLVRLATMVYCVLSCLVFSMAMYQRFFDNQNHVTLYASEISQNRNPLESLPIEHVLSKVTSLYPAPKAVDPFVLKAAANPVGITACLWSTDQDVHSVISWATRWTGPISLLVTTTTDPASPEHEALLRKLATLQHRSALLNTTLSLHLVHLAPSTPPNPNAFLNLARLLAQTPRVVLFPANLTTTPPKLLYPSLLAAHHPSVPSAAIVDASTPAGTARRRPVVLTTRGQTGFPFSPLAPVVLARDDPLWCTERFFAPGERAPDWEECLWQIWLENFGDVEVRQTRGWLHDALPGTTTSAESPSMAKLRRRLVAKFRSETCVLATRQLAALRSADRALDAKKTRWLKRVCRAWTTGPQA</sequence>
<gene>
    <name evidence="3" type="ORF">C8Q71DRAFT_840724</name>
</gene>
<organism evidence="3 4">
    <name type="scientific">Rhodofomes roseus</name>
    <dbReference type="NCBI Taxonomy" id="34475"/>
    <lineage>
        <taxon>Eukaryota</taxon>
        <taxon>Fungi</taxon>
        <taxon>Dikarya</taxon>
        <taxon>Basidiomycota</taxon>
        <taxon>Agaricomycotina</taxon>
        <taxon>Agaricomycetes</taxon>
        <taxon>Polyporales</taxon>
        <taxon>Rhodofomes</taxon>
    </lineage>
</organism>
<name>A0ABQ8K5S5_9APHY</name>
<dbReference type="Proteomes" id="UP000814176">
    <property type="component" value="Unassembled WGS sequence"/>
</dbReference>
<proteinExistence type="predicted"/>
<evidence type="ECO:0000313" key="3">
    <source>
        <dbReference type="EMBL" id="KAH9832303.1"/>
    </source>
</evidence>
<evidence type="ECO:0000256" key="1">
    <source>
        <dbReference type="SAM" id="MobiDB-lite"/>
    </source>
</evidence>
<feature type="region of interest" description="Disordered" evidence="1">
    <location>
        <begin position="1"/>
        <end position="48"/>
    </location>
</feature>
<evidence type="ECO:0000256" key="2">
    <source>
        <dbReference type="SAM" id="Phobius"/>
    </source>
</evidence>
<dbReference type="GeneID" id="72007256"/>
<reference evidence="3 4" key="1">
    <citation type="journal article" date="2021" name="Environ. Microbiol.">
        <title>Gene family expansions and transcriptome signatures uncover fungal adaptations to wood decay.</title>
        <authorList>
            <person name="Hage H."/>
            <person name="Miyauchi S."/>
            <person name="Viragh M."/>
            <person name="Drula E."/>
            <person name="Min B."/>
            <person name="Chaduli D."/>
            <person name="Navarro D."/>
            <person name="Favel A."/>
            <person name="Norest M."/>
            <person name="Lesage-Meessen L."/>
            <person name="Balint B."/>
            <person name="Merenyi Z."/>
            <person name="de Eugenio L."/>
            <person name="Morin E."/>
            <person name="Martinez A.T."/>
            <person name="Baldrian P."/>
            <person name="Stursova M."/>
            <person name="Martinez M.J."/>
            <person name="Novotny C."/>
            <person name="Magnuson J.K."/>
            <person name="Spatafora J.W."/>
            <person name="Maurice S."/>
            <person name="Pangilinan J."/>
            <person name="Andreopoulos W."/>
            <person name="LaButti K."/>
            <person name="Hundley H."/>
            <person name="Na H."/>
            <person name="Kuo A."/>
            <person name="Barry K."/>
            <person name="Lipzen A."/>
            <person name="Henrissat B."/>
            <person name="Riley R."/>
            <person name="Ahrendt S."/>
            <person name="Nagy L.G."/>
            <person name="Grigoriev I.V."/>
            <person name="Martin F."/>
            <person name="Rosso M.N."/>
        </authorList>
    </citation>
    <scope>NUCLEOTIDE SEQUENCE [LARGE SCALE GENOMIC DNA]</scope>
    <source>
        <strain evidence="3 4">CIRM-BRFM 1785</strain>
    </source>
</reference>
<keyword evidence="4" id="KW-1185">Reference proteome</keyword>